<evidence type="ECO:0000313" key="2">
    <source>
        <dbReference type="EMBL" id="MPC88799.1"/>
    </source>
</evidence>
<dbReference type="AlphaFoldDB" id="A0A5B7J2F5"/>
<dbReference type="Proteomes" id="UP000324222">
    <property type="component" value="Unassembled WGS sequence"/>
</dbReference>
<keyword evidence="3" id="KW-1185">Reference proteome</keyword>
<protein>
    <submittedName>
        <fullName evidence="2">Uncharacterized protein</fullName>
    </submittedName>
</protein>
<organism evidence="2 3">
    <name type="scientific">Portunus trituberculatus</name>
    <name type="common">Swimming crab</name>
    <name type="synonym">Neptunus trituberculatus</name>
    <dbReference type="NCBI Taxonomy" id="210409"/>
    <lineage>
        <taxon>Eukaryota</taxon>
        <taxon>Metazoa</taxon>
        <taxon>Ecdysozoa</taxon>
        <taxon>Arthropoda</taxon>
        <taxon>Crustacea</taxon>
        <taxon>Multicrustacea</taxon>
        <taxon>Malacostraca</taxon>
        <taxon>Eumalacostraca</taxon>
        <taxon>Eucarida</taxon>
        <taxon>Decapoda</taxon>
        <taxon>Pleocyemata</taxon>
        <taxon>Brachyura</taxon>
        <taxon>Eubrachyura</taxon>
        <taxon>Portunoidea</taxon>
        <taxon>Portunidae</taxon>
        <taxon>Portuninae</taxon>
        <taxon>Portunus</taxon>
    </lineage>
</organism>
<comment type="caution">
    <text evidence="2">The sequence shown here is derived from an EMBL/GenBank/DDBJ whole genome shotgun (WGS) entry which is preliminary data.</text>
</comment>
<feature type="region of interest" description="Disordered" evidence="1">
    <location>
        <begin position="94"/>
        <end position="127"/>
    </location>
</feature>
<dbReference type="EMBL" id="VSRR010078983">
    <property type="protein sequence ID" value="MPC88799.1"/>
    <property type="molecule type" value="Genomic_DNA"/>
</dbReference>
<name>A0A5B7J2F5_PORTR</name>
<proteinExistence type="predicted"/>
<gene>
    <name evidence="2" type="ORF">E2C01_083720</name>
</gene>
<sequence length="154" mass="16699">MGRAVEEMMCLILSRLELTAKKDVDSLLLQKVTAVVDKVQQEAPGKLCQLQGSPISSPHNQRANLVTMEGRSDTNTTRATVSSSKALIPVMECEGPPLQMTPGSAGRDRERPRRGLPPRDTGTSRLQMECGRIRCPLAGCHALGNRRLHAASVT</sequence>
<evidence type="ECO:0000313" key="3">
    <source>
        <dbReference type="Proteomes" id="UP000324222"/>
    </source>
</evidence>
<reference evidence="2 3" key="1">
    <citation type="submission" date="2019-05" db="EMBL/GenBank/DDBJ databases">
        <title>Another draft genome of Portunus trituberculatus and its Hox gene families provides insights of decapod evolution.</title>
        <authorList>
            <person name="Jeong J.-H."/>
            <person name="Song I."/>
            <person name="Kim S."/>
            <person name="Choi T."/>
            <person name="Kim D."/>
            <person name="Ryu S."/>
            <person name="Kim W."/>
        </authorList>
    </citation>
    <scope>NUCLEOTIDE SEQUENCE [LARGE SCALE GENOMIC DNA]</scope>
    <source>
        <tissue evidence="2">Muscle</tissue>
    </source>
</reference>
<accession>A0A5B7J2F5</accession>
<evidence type="ECO:0000256" key="1">
    <source>
        <dbReference type="SAM" id="MobiDB-lite"/>
    </source>
</evidence>